<feature type="region of interest" description="Disordered" evidence="1">
    <location>
        <begin position="1"/>
        <end position="37"/>
    </location>
</feature>
<evidence type="ECO:0000313" key="3">
    <source>
        <dbReference type="Proteomes" id="UP001499942"/>
    </source>
</evidence>
<evidence type="ECO:0000256" key="1">
    <source>
        <dbReference type="SAM" id="MobiDB-lite"/>
    </source>
</evidence>
<organism evidence="2 3">
    <name type="scientific">Streptomyces gobitricini</name>
    <dbReference type="NCBI Taxonomy" id="68211"/>
    <lineage>
        <taxon>Bacteria</taxon>
        <taxon>Bacillati</taxon>
        <taxon>Actinomycetota</taxon>
        <taxon>Actinomycetes</taxon>
        <taxon>Kitasatosporales</taxon>
        <taxon>Streptomycetaceae</taxon>
        <taxon>Streptomyces</taxon>
    </lineage>
</organism>
<accession>A0ABN3LIQ7</accession>
<feature type="region of interest" description="Disordered" evidence="1">
    <location>
        <begin position="54"/>
        <end position="75"/>
    </location>
</feature>
<reference evidence="2 3" key="1">
    <citation type="journal article" date="2019" name="Int. J. Syst. Evol. Microbiol.">
        <title>The Global Catalogue of Microorganisms (GCM) 10K type strain sequencing project: providing services to taxonomists for standard genome sequencing and annotation.</title>
        <authorList>
            <consortium name="The Broad Institute Genomics Platform"/>
            <consortium name="The Broad Institute Genome Sequencing Center for Infectious Disease"/>
            <person name="Wu L."/>
            <person name="Ma J."/>
        </authorList>
    </citation>
    <scope>NUCLEOTIDE SEQUENCE [LARGE SCALE GENOMIC DNA]</scope>
    <source>
        <strain evidence="2 3">JCM 5062</strain>
    </source>
</reference>
<dbReference type="Proteomes" id="UP001499942">
    <property type="component" value="Unassembled WGS sequence"/>
</dbReference>
<dbReference type="EMBL" id="BAAASR010000007">
    <property type="protein sequence ID" value="GAA2484990.1"/>
    <property type="molecule type" value="Genomic_DNA"/>
</dbReference>
<keyword evidence="3" id="KW-1185">Reference proteome</keyword>
<name>A0ABN3LIQ7_9ACTN</name>
<protein>
    <submittedName>
        <fullName evidence="2">Uncharacterized protein</fullName>
    </submittedName>
</protein>
<proteinExistence type="predicted"/>
<sequence length="75" mass="7584">MTCAVRWDSRSTASDTTTVAANAPHSHSGTSSTPNTLTSAQVKQVGLYRGVSGIAPPAACGTGEANARQPGPSRE</sequence>
<gene>
    <name evidence="2" type="ORF">GCM10010393_14860</name>
</gene>
<evidence type="ECO:0000313" key="2">
    <source>
        <dbReference type="EMBL" id="GAA2484990.1"/>
    </source>
</evidence>
<comment type="caution">
    <text evidence="2">The sequence shown here is derived from an EMBL/GenBank/DDBJ whole genome shotgun (WGS) entry which is preliminary data.</text>
</comment>
<feature type="compositionally biased region" description="Polar residues" evidence="1">
    <location>
        <begin position="10"/>
        <end position="37"/>
    </location>
</feature>